<dbReference type="GO" id="GO:0043047">
    <property type="term" value="F:single-stranded telomeric DNA binding"/>
    <property type="evidence" value="ECO:0007669"/>
    <property type="project" value="InterPro"/>
</dbReference>
<dbReference type="GO" id="GO:0006303">
    <property type="term" value="P:double-strand break repair via nonhomologous end joining"/>
    <property type="evidence" value="ECO:0007669"/>
    <property type="project" value="TreeGrafter"/>
</dbReference>
<evidence type="ECO:0000256" key="6">
    <source>
        <dbReference type="ARBA" id="ARBA00023125"/>
    </source>
</evidence>
<dbReference type="AlphaFoldDB" id="A0A8R1EII4"/>
<proteinExistence type="inferred from homology"/>
<dbReference type="GO" id="GO:0036297">
    <property type="term" value="P:interstrand cross-link repair"/>
    <property type="evidence" value="ECO:0007669"/>
    <property type="project" value="TreeGrafter"/>
</dbReference>
<keyword evidence="6" id="KW-0238">DNA-binding</keyword>
<dbReference type="Proteomes" id="UP000005237">
    <property type="component" value="Unassembled WGS sequence"/>
</dbReference>
<protein>
    <submittedName>
        <fullName evidence="10">POT1PC domain-containing protein</fullName>
    </submittedName>
</protein>
<evidence type="ECO:0000313" key="11">
    <source>
        <dbReference type="Proteomes" id="UP000005237"/>
    </source>
</evidence>
<evidence type="ECO:0000256" key="1">
    <source>
        <dbReference type="ARBA" id="ARBA00004123"/>
    </source>
</evidence>
<keyword evidence="5" id="KW-0779">Telomere</keyword>
<dbReference type="Pfam" id="PF16686">
    <property type="entry name" value="POT1PC"/>
    <property type="match status" value="1"/>
</dbReference>
<comment type="similarity">
    <text evidence="3">Belongs to the telombin family.</text>
</comment>
<dbReference type="InterPro" id="IPR036866">
    <property type="entry name" value="RibonucZ/Hydroxyglut_hydro"/>
</dbReference>
<reference evidence="11" key="1">
    <citation type="submission" date="2010-08" db="EMBL/GenBank/DDBJ databases">
        <authorList>
            <consortium name="Caenorhabditis japonica Sequencing Consortium"/>
            <person name="Wilson R.K."/>
        </authorList>
    </citation>
    <scope>NUCLEOTIDE SEQUENCE [LARGE SCALE GENOMIC DNA]</scope>
    <source>
        <strain evidence="11">DF5081</strain>
    </source>
</reference>
<dbReference type="GO" id="GO:0003684">
    <property type="term" value="F:damaged DNA binding"/>
    <property type="evidence" value="ECO:0007669"/>
    <property type="project" value="TreeGrafter"/>
</dbReference>
<dbReference type="Gene3D" id="3.40.50.12650">
    <property type="match status" value="1"/>
</dbReference>
<organism evidence="10 11">
    <name type="scientific">Caenorhabditis japonica</name>
    <dbReference type="NCBI Taxonomy" id="281687"/>
    <lineage>
        <taxon>Eukaryota</taxon>
        <taxon>Metazoa</taxon>
        <taxon>Ecdysozoa</taxon>
        <taxon>Nematoda</taxon>
        <taxon>Chromadorea</taxon>
        <taxon>Rhabditida</taxon>
        <taxon>Rhabditina</taxon>
        <taxon>Rhabditomorpha</taxon>
        <taxon>Rhabditoidea</taxon>
        <taxon>Rhabditidae</taxon>
        <taxon>Peloderinae</taxon>
        <taxon>Caenorhabditis</taxon>
    </lineage>
</organism>
<evidence type="ECO:0000256" key="3">
    <source>
        <dbReference type="ARBA" id="ARBA00008442"/>
    </source>
</evidence>
<dbReference type="GO" id="GO:0035312">
    <property type="term" value="F:5'-3' DNA exonuclease activity"/>
    <property type="evidence" value="ECO:0007669"/>
    <property type="project" value="TreeGrafter"/>
</dbReference>
<evidence type="ECO:0000256" key="7">
    <source>
        <dbReference type="ARBA" id="ARBA00023242"/>
    </source>
</evidence>
<feature type="compositionally biased region" description="Low complexity" evidence="8">
    <location>
        <begin position="201"/>
        <end position="218"/>
    </location>
</feature>
<keyword evidence="4" id="KW-0158">Chromosome</keyword>
<dbReference type="SUPFAM" id="SSF56281">
    <property type="entry name" value="Metallo-hydrolase/oxidoreductase"/>
    <property type="match status" value="1"/>
</dbReference>
<keyword evidence="11" id="KW-1185">Reference proteome</keyword>
<name>A0A8R1EII4_CAEJA</name>
<evidence type="ECO:0000259" key="9">
    <source>
        <dbReference type="Pfam" id="PF16686"/>
    </source>
</evidence>
<dbReference type="GO" id="GO:0005634">
    <property type="term" value="C:nucleus"/>
    <property type="evidence" value="ECO:0007669"/>
    <property type="project" value="UniProtKB-SubCell"/>
</dbReference>
<dbReference type="PANTHER" id="PTHR23240:SF26">
    <property type="entry name" value="5' EXONUCLEASE APOLLO"/>
    <property type="match status" value="1"/>
</dbReference>
<feature type="region of interest" description="Disordered" evidence="8">
    <location>
        <begin position="199"/>
        <end position="218"/>
    </location>
</feature>
<keyword evidence="7" id="KW-0539">Nucleus</keyword>
<dbReference type="InterPro" id="IPR032042">
    <property type="entry name" value="POT1PC"/>
</dbReference>
<dbReference type="Gene3D" id="3.60.15.10">
    <property type="entry name" value="Ribonuclease Z/Hydroxyacylglutathione hydrolase-like"/>
    <property type="match status" value="1"/>
</dbReference>
<comment type="subcellular location">
    <subcellularLocation>
        <location evidence="2">Chromosome</location>
        <location evidence="2">Telomere</location>
    </subcellularLocation>
    <subcellularLocation>
        <location evidence="1">Nucleus</location>
    </subcellularLocation>
</comment>
<dbReference type="EnsemblMetazoa" id="CJA37663.1">
    <property type="protein sequence ID" value="CJA37663.1"/>
    <property type="gene ID" value="WBGene00213510"/>
</dbReference>
<evidence type="ECO:0000313" key="10">
    <source>
        <dbReference type="EnsemblMetazoa" id="CJA37663.1"/>
    </source>
</evidence>
<evidence type="ECO:0000256" key="4">
    <source>
        <dbReference type="ARBA" id="ARBA00022454"/>
    </source>
</evidence>
<dbReference type="PANTHER" id="PTHR23240">
    <property type="entry name" value="DNA CROSS-LINK REPAIR PROTEIN PSO2/SNM1-RELATED"/>
    <property type="match status" value="1"/>
</dbReference>
<feature type="domain" description="Protection of telomeres protein 1 ssDNA-binding" evidence="9">
    <location>
        <begin position="25"/>
        <end position="177"/>
    </location>
</feature>
<dbReference type="SUPFAM" id="SSF50249">
    <property type="entry name" value="Nucleic acid-binding proteins"/>
    <property type="match status" value="1"/>
</dbReference>
<dbReference type="GO" id="GO:0000781">
    <property type="term" value="C:chromosome, telomeric region"/>
    <property type="evidence" value="ECO:0007669"/>
    <property type="project" value="UniProtKB-SubCell"/>
</dbReference>
<evidence type="ECO:0000256" key="5">
    <source>
        <dbReference type="ARBA" id="ARBA00022895"/>
    </source>
</evidence>
<sequence length="444" mass="51861">MTSTWDTTLKKRVERAARFDDNTFYINYLRYFDVLGQLHSVAETKYGTWMLRLWRATQFGPEKYERCREEGMFRVRQDYFHRYIIPPDPHIAKAINVYGYNHLMEIEIYDEHRDYLEALRSGEYITVTNVHYSKGKVGDSLKLHGGSLYNRGIFKVPDDCSDHRFLEVKRRIENALDQITDYQDFVEFTEVSYPNAMPIQTPSASSSSKSSSSANFFSPPTFPTKRKWKSFRAATENGKTAIAKPCQKIIIGDLIAVDWFGYENERCVPPGIIHPLEEDIPHQFEEFTVTLISANHCPGSVMFVFEGPAVPGERVLCTGDFRADKNLMKQLEPEEPLHWLTEKKFDTIYIDNTYFSLHLPFPDRVTAFNELTRGISQHPDKNIYIPLQRLGREEMIEDLSRAIMEPIFAYTEKKSFSCAMSYFFEFGIRNPTRTIRIVKRNKWQ</sequence>
<accession>A0A8R1EII4</accession>
<dbReference type="Gene3D" id="2.40.50.140">
    <property type="entry name" value="Nucleic acid-binding proteins"/>
    <property type="match status" value="1"/>
</dbReference>
<dbReference type="InterPro" id="IPR012340">
    <property type="entry name" value="NA-bd_OB-fold"/>
</dbReference>
<reference evidence="10" key="2">
    <citation type="submission" date="2022-06" db="UniProtKB">
        <authorList>
            <consortium name="EnsemblMetazoa"/>
        </authorList>
    </citation>
    <scope>IDENTIFICATION</scope>
    <source>
        <strain evidence="10">DF5081</strain>
    </source>
</reference>
<evidence type="ECO:0000256" key="8">
    <source>
        <dbReference type="SAM" id="MobiDB-lite"/>
    </source>
</evidence>
<dbReference type="GO" id="GO:0000723">
    <property type="term" value="P:telomere maintenance"/>
    <property type="evidence" value="ECO:0007669"/>
    <property type="project" value="TreeGrafter"/>
</dbReference>
<evidence type="ECO:0000256" key="2">
    <source>
        <dbReference type="ARBA" id="ARBA00004574"/>
    </source>
</evidence>